<feature type="non-terminal residue" evidence="15">
    <location>
        <position position="457"/>
    </location>
</feature>
<keyword evidence="4" id="KW-0620">Polyamine biosynthesis</keyword>
<comment type="similarity">
    <text evidence="2 12">Belongs to the Orn/Lys/Arg decarboxylase class-II family.</text>
</comment>
<protein>
    <recommendedName>
        <fullName evidence="7">ornithine decarboxylase</fullName>
        <ecNumber evidence="7">4.1.1.17</ecNumber>
    </recommendedName>
</protein>
<dbReference type="GO" id="GO:0004586">
    <property type="term" value="F:ornithine decarboxylase activity"/>
    <property type="evidence" value="ECO:0007669"/>
    <property type="project" value="UniProtKB-EC"/>
</dbReference>
<evidence type="ECO:0000313" key="15">
    <source>
        <dbReference type="EMBL" id="KFM66894.1"/>
    </source>
</evidence>
<evidence type="ECO:0000256" key="1">
    <source>
        <dbReference type="ARBA" id="ARBA00001933"/>
    </source>
</evidence>
<evidence type="ECO:0000259" key="14">
    <source>
        <dbReference type="Pfam" id="PF02784"/>
    </source>
</evidence>
<dbReference type="AlphaFoldDB" id="A0A087TP55"/>
<dbReference type="InterPro" id="IPR022644">
    <property type="entry name" value="De-COase2_N"/>
</dbReference>
<dbReference type="Gene3D" id="2.40.37.10">
    <property type="entry name" value="Lyase, Ornithine Decarboxylase, Chain A, domain 1"/>
    <property type="match status" value="1"/>
</dbReference>
<dbReference type="SUPFAM" id="SSF50621">
    <property type="entry name" value="Alanine racemase C-terminal domain-like"/>
    <property type="match status" value="1"/>
</dbReference>
<evidence type="ECO:0000256" key="6">
    <source>
        <dbReference type="ARBA" id="ARBA00034115"/>
    </source>
</evidence>
<keyword evidence="5" id="KW-0456">Lyase</keyword>
<dbReference type="InterPro" id="IPR002433">
    <property type="entry name" value="Orn_de-COase"/>
</dbReference>
<evidence type="ECO:0000256" key="7">
    <source>
        <dbReference type="ARBA" id="ARBA00034138"/>
    </source>
</evidence>
<dbReference type="CDD" id="cd00622">
    <property type="entry name" value="PLPDE_III_ODC"/>
    <property type="match status" value="1"/>
</dbReference>
<evidence type="ECO:0000256" key="4">
    <source>
        <dbReference type="ARBA" id="ARBA00023115"/>
    </source>
</evidence>
<feature type="domain" description="Orn/DAP/Arg decarboxylase 2 N-terminal" evidence="14">
    <location>
        <begin position="46"/>
        <end position="279"/>
    </location>
</feature>
<dbReference type="GO" id="GO:0033387">
    <property type="term" value="P:putrescine biosynthetic process from arginine, via ornithine"/>
    <property type="evidence" value="ECO:0007669"/>
    <property type="project" value="TreeGrafter"/>
</dbReference>
<accession>A0A087TP55</accession>
<dbReference type="PRINTS" id="PR01182">
    <property type="entry name" value="ORNDCRBXLASE"/>
</dbReference>
<dbReference type="Pfam" id="PF00278">
    <property type="entry name" value="Orn_DAP_Arg_deC"/>
    <property type="match status" value="1"/>
</dbReference>
<feature type="modified residue" description="N6-(pyridoxal phosphate)lysine" evidence="11">
    <location>
        <position position="68"/>
    </location>
</feature>
<evidence type="ECO:0000256" key="11">
    <source>
        <dbReference type="PIRSR" id="PIRSR600183-50"/>
    </source>
</evidence>
<feature type="active site" description="Proton donor" evidence="11">
    <location>
        <position position="359"/>
    </location>
</feature>
<dbReference type="Pfam" id="PF02784">
    <property type="entry name" value="Orn_Arg_deC_N"/>
    <property type="match status" value="1"/>
</dbReference>
<dbReference type="SUPFAM" id="SSF51419">
    <property type="entry name" value="PLP-binding barrel"/>
    <property type="match status" value="1"/>
</dbReference>
<dbReference type="PANTHER" id="PTHR11482:SF6">
    <property type="entry name" value="ORNITHINE DECARBOXYLASE 1-RELATED"/>
    <property type="match status" value="1"/>
</dbReference>
<feature type="domain" description="Orn/DAP/Arg decarboxylase 2 C-terminal" evidence="13">
    <location>
        <begin position="40"/>
        <end position="386"/>
    </location>
</feature>
<evidence type="ECO:0000256" key="2">
    <source>
        <dbReference type="ARBA" id="ARBA00008872"/>
    </source>
</evidence>
<dbReference type="EC" id="4.1.1.17" evidence="7"/>
<name>A0A087TP55_STEMI</name>
<comment type="pathway">
    <text evidence="6">Amine and polyamine biosynthesis; putrescine biosynthesis via L-ornithine pathway; putrescine from L-ornithine: step 1/1.</text>
</comment>
<dbReference type="InterPro" id="IPR000183">
    <property type="entry name" value="Orn/DAP/Arg_de-COase"/>
</dbReference>
<dbReference type="Gene3D" id="3.20.20.10">
    <property type="entry name" value="Alanine racemase"/>
    <property type="match status" value="1"/>
</dbReference>
<dbReference type="GO" id="GO:0005737">
    <property type="term" value="C:cytoplasm"/>
    <property type="evidence" value="ECO:0007669"/>
    <property type="project" value="TreeGrafter"/>
</dbReference>
<keyword evidence="16" id="KW-1185">Reference proteome</keyword>
<gene>
    <name evidence="15" type="ORF">X975_07667</name>
</gene>
<evidence type="ECO:0000256" key="8">
    <source>
        <dbReference type="ARBA" id="ARBA00037173"/>
    </source>
</evidence>
<evidence type="ECO:0000256" key="12">
    <source>
        <dbReference type="RuleBase" id="RU003737"/>
    </source>
</evidence>
<dbReference type="FunFam" id="3.20.20.10:FF:000005">
    <property type="entry name" value="Ornithine decarboxylase"/>
    <property type="match status" value="1"/>
</dbReference>
<evidence type="ECO:0000313" key="16">
    <source>
        <dbReference type="Proteomes" id="UP000054359"/>
    </source>
</evidence>
<dbReference type="OMA" id="VMQYGVQ"/>
<keyword evidence="3 11" id="KW-0663">Pyridoxal phosphate</keyword>
<dbReference type="PROSITE" id="PS00878">
    <property type="entry name" value="ODR_DC_2_1"/>
    <property type="match status" value="1"/>
</dbReference>
<comment type="catalytic activity">
    <reaction evidence="10">
        <text>L-ornithine + H(+) = putrescine + CO2</text>
        <dbReference type="Rhea" id="RHEA:22964"/>
        <dbReference type="ChEBI" id="CHEBI:15378"/>
        <dbReference type="ChEBI" id="CHEBI:16526"/>
        <dbReference type="ChEBI" id="CHEBI:46911"/>
        <dbReference type="ChEBI" id="CHEBI:326268"/>
        <dbReference type="EC" id="4.1.1.17"/>
    </reaction>
</comment>
<dbReference type="PRINTS" id="PR01179">
    <property type="entry name" value="ODADCRBXLASE"/>
</dbReference>
<comment type="cofactor">
    <cofactor evidence="1 11">
        <name>pyridoxal 5'-phosphate</name>
        <dbReference type="ChEBI" id="CHEBI:597326"/>
    </cofactor>
</comment>
<dbReference type="InterPro" id="IPR022653">
    <property type="entry name" value="De-COase2_pyr-phos_BS"/>
</dbReference>
<comment type="function">
    <text evidence="8">Catalyzes the first and rate-limiting step of polyamine biosynthesis that converts ornithine into putrescine, which is the precursor for the polyamines, spermidine and spermine. Polyamines are essential for cell proliferation and are implicated in cellular processes, ranging from DNA replication to apoptosis.</text>
</comment>
<dbReference type="OrthoDB" id="5034579at2759"/>
<dbReference type="InterPro" id="IPR009006">
    <property type="entry name" value="Ala_racemase/Decarboxylase_C"/>
</dbReference>
<evidence type="ECO:0000256" key="10">
    <source>
        <dbReference type="ARBA" id="ARBA00049127"/>
    </source>
</evidence>
<dbReference type="EMBL" id="KK116124">
    <property type="protein sequence ID" value="KFM66894.1"/>
    <property type="molecule type" value="Genomic_DNA"/>
</dbReference>
<dbReference type="STRING" id="407821.A0A087TP55"/>
<evidence type="ECO:0000259" key="13">
    <source>
        <dbReference type="Pfam" id="PF00278"/>
    </source>
</evidence>
<comment type="subunit">
    <text evidence="9">Homodimer. Only the dimer is catalytically active, as the active sites are constructed of residues from both monomers.</text>
</comment>
<evidence type="ECO:0000256" key="9">
    <source>
        <dbReference type="ARBA" id="ARBA00046672"/>
    </source>
</evidence>
<evidence type="ECO:0000256" key="5">
    <source>
        <dbReference type="ARBA" id="ARBA00023239"/>
    </source>
</evidence>
<organism evidence="15 16">
    <name type="scientific">Stegodyphus mimosarum</name>
    <name type="common">African social velvet spider</name>
    <dbReference type="NCBI Taxonomy" id="407821"/>
    <lineage>
        <taxon>Eukaryota</taxon>
        <taxon>Metazoa</taxon>
        <taxon>Ecdysozoa</taxon>
        <taxon>Arthropoda</taxon>
        <taxon>Chelicerata</taxon>
        <taxon>Arachnida</taxon>
        <taxon>Araneae</taxon>
        <taxon>Araneomorphae</taxon>
        <taxon>Entelegynae</taxon>
        <taxon>Eresoidea</taxon>
        <taxon>Eresidae</taxon>
        <taxon>Stegodyphus</taxon>
    </lineage>
</organism>
<evidence type="ECO:0000256" key="3">
    <source>
        <dbReference type="ARBA" id="ARBA00022898"/>
    </source>
</evidence>
<reference evidence="15 16" key="1">
    <citation type="submission" date="2013-11" db="EMBL/GenBank/DDBJ databases">
        <title>Genome sequencing of Stegodyphus mimosarum.</title>
        <authorList>
            <person name="Bechsgaard J."/>
        </authorList>
    </citation>
    <scope>NUCLEOTIDE SEQUENCE [LARGE SCALE GENOMIC DNA]</scope>
</reference>
<sequence length="457" mass="51501">MSTAVWNPRFERRMSEVKAQAINDVIRSCINKMGNDLPFYVADFSDVVYKCRYWKAKLPRVEPFYAVKCNSDPMLLRLMVSLGMRFDCASKGEIDAVLSAGASSSDIIYAHPFKSVSFLRYAASMNVDIMTFDSDQELMKIKRVFPHARLVLRIRIPNVPAGFPLSNKFGCELKQAEKLLLLARKLEMNIVGVSFHVGSLCEQPSAFAKAIGMARQVFDTAEDLGFHFTLLDIGGGYPGATGTMDIFDKMCYYINLSLDEHFPEGCGVKIIAEPGCYMVCSAYTLCTKILGKRTSAETDSEDDECYTKSLQRYYYLNDGVYASFAYGFEKYGFHIKPLLSKAQLASRQILRSKLWGATCCSSDCILEDCLLPEMEVGEHIVFDNMGAYTQSLTTTFNGFPAPTTHYIFPPQSTYKNDKIPPFEDFCRDLGSNQLKAFIKIQDYICHDDSNDDLFRKG</sequence>
<dbReference type="Proteomes" id="UP000054359">
    <property type="component" value="Unassembled WGS sequence"/>
</dbReference>
<dbReference type="PANTHER" id="PTHR11482">
    <property type="entry name" value="ARGININE/DIAMINOPIMELATE/ORNITHINE DECARBOXYLASE"/>
    <property type="match status" value="1"/>
</dbReference>
<dbReference type="InterPro" id="IPR029066">
    <property type="entry name" value="PLP-binding_barrel"/>
</dbReference>
<proteinExistence type="inferred from homology"/>
<dbReference type="InterPro" id="IPR022643">
    <property type="entry name" value="De-COase2_C"/>
</dbReference>